<keyword evidence="1" id="KW-0472">Membrane</keyword>
<protein>
    <submittedName>
        <fullName evidence="2">Uncharacterized protein</fullName>
    </submittedName>
</protein>
<dbReference type="Proteomes" id="UP000254343">
    <property type="component" value="Unassembled WGS sequence"/>
</dbReference>
<dbReference type="AntiFam" id="ANF00221">
    <property type="entry name" value="Shadow ORF (opposite ureE)"/>
</dbReference>
<reference evidence="2 3" key="1">
    <citation type="submission" date="2018-06" db="EMBL/GenBank/DDBJ databases">
        <authorList>
            <consortium name="Pathogen Informatics"/>
            <person name="Doyle S."/>
        </authorList>
    </citation>
    <scope>NUCLEOTIDE SEQUENCE [LARGE SCALE GENOMIC DNA]</scope>
    <source>
        <strain evidence="2 3">NCTC12722</strain>
    </source>
</reference>
<evidence type="ECO:0000313" key="3">
    <source>
        <dbReference type="Proteomes" id="UP000254343"/>
    </source>
</evidence>
<sequence>MGVIVVMIVRMVVIVTMIMAVLVTMACISAAHRIKGCDDLMHLGIKALQHCLDDVIAQDQDSVSCDCSRQMTVADMPGEFRKVSAIASRDFVEGLVSGDDAHNRTVVEHQLISGDQNHGIWKVYENVIPIRQVDGLAPQMAFVVLQYGRAKCLCLNFSP</sequence>
<proteinExistence type="predicted"/>
<evidence type="ECO:0000256" key="1">
    <source>
        <dbReference type="SAM" id="Phobius"/>
    </source>
</evidence>
<evidence type="ECO:0000313" key="2">
    <source>
        <dbReference type="EMBL" id="SUU84088.1"/>
    </source>
</evidence>
<dbReference type="AlphaFoldDB" id="A0A380W562"/>
<keyword evidence="1" id="KW-0812">Transmembrane</keyword>
<gene>
    <name evidence="2" type="ORF">NCTC12722_01271</name>
</gene>
<dbReference type="EMBL" id="UIGB01000001">
    <property type="protein sequence ID" value="SUU84088.1"/>
    <property type="molecule type" value="Genomic_DNA"/>
</dbReference>
<accession>A0A380W562</accession>
<feature type="transmembrane region" description="Helical" evidence="1">
    <location>
        <begin position="6"/>
        <end position="31"/>
    </location>
</feature>
<name>A0A380W562_AFIFE</name>
<organism evidence="2 3">
    <name type="scientific">Afipia felis</name>
    <name type="common">Cat scratch disease bacillus</name>
    <dbReference type="NCBI Taxonomy" id="1035"/>
    <lineage>
        <taxon>Bacteria</taxon>
        <taxon>Pseudomonadati</taxon>
        <taxon>Pseudomonadota</taxon>
        <taxon>Alphaproteobacteria</taxon>
        <taxon>Hyphomicrobiales</taxon>
        <taxon>Nitrobacteraceae</taxon>
        <taxon>Afipia</taxon>
    </lineage>
</organism>
<keyword evidence="1" id="KW-1133">Transmembrane helix</keyword>